<evidence type="ECO:0000313" key="4">
    <source>
        <dbReference type="EMBL" id="GLV55756.1"/>
    </source>
</evidence>
<feature type="domain" description="Gfo/Idh/MocA-like oxidoreductase C-terminal" evidence="3">
    <location>
        <begin position="149"/>
        <end position="327"/>
    </location>
</feature>
<organism evidence="4 5">
    <name type="scientific">Dictyobacter halimunensis</name>
    <dbReference type="NCBI Taxonomy" id="3026934"/>
    <lineage>
        <taxon>Bacteria</taxon>
        <taxon>Bacillati</taxon>
        <taxon>Chloroflexota</taxon>
        <taxon>Ktedonobacteria</taxon>
        <taxon>Ktedonobacterales</taxon>
        <taxon>Dictyobacteraceae</taxon>
        <taxon>Dictyobacter</taxon>
    </lineage>
</organism>
<dbReference type="Gene3D" id="3.30.360.10">
    <property type="entry name" value="Dihydrodipicolinate Reductase, domain 2"/>
    <property type="match status" value="1"/>
</dbReference>
<dbReference type="PANTHER" id="PTHR43377:SF1">
    <property type="entry name" value="BILIVERDIN REDUCTASE A"/>
    <property type="match status" value="1"/>
</dbReference>
<gene>
    <name evidence="4" type="ORF">KDH_26000</name>
</gene>
<comment type="similarity">
    <text evidence="1">Belongs to the Gfo/Idh/MocA family.</text>
</comment>
<evidence type="ECO:0000259" key="3">
    <source>
        <dbReference type="Pfam" id="PF02894"/>
    </source>
</evidence>
<feature type="domain" description="Gfo/Idh/MocA-like oxidoreductase N-terminal" evidence="2">
    <location>
        <begin position="7"/>
        <end position="124"/>
    </location>
</feature>
<reference evidence="4 5" key="1">
    <citation type="submission" date="2023-02" db="EMBL/GenBank/DDBJ databases">
        <title>Dictyobacter halimunensis sp. nov., a new member of the class Ktedonobacteria from forest soil in a geothermal area.</title>
        <authorList>
            <person name="Rachmania M.K."/>
            <person name="Ningsih F."/>
            <person name="Sakai Y."/>
            <person name="Yabe S."/>
            <person name="Yokota A."/>
            <person name="Sjamsuridzal W."/>
        </authorList>
    </citation>
    <scope>NUCLEOTIDE SEQUENCE [LARGE SCALE GENOMIC DNA]</scope>
    <source>
        <strain evidence="4 5">S3.2.2.5</strain>
    </source>
</reference>
<dbReference type="InterPro" id="IPR036291">
    <property type="entry name" value="NAD(P)-bd_dom_sf"/>
</dbReference>
<name>A0ABQ6FNC4_9CHLR</name>
<dbReference type="InterPro" id="IPR004104">
    <property type="entry name" value="Gfo/Idh/MocA-like_OxRdtase_C"/>
</dbReference>
<sequence length="330" mass="36840">MNKSGKVKVALIGTGGWGRQHARILQAHPEVDFCAVVGRTAEKVQARAAQFGTRAYLDIQEMLDAEQPDLVNVCLPNQEHFQPTLQVIEAGYPLFVEKPLTFDLHEADTLLEEAAKRSLFFAINFNHRYARPVQMAAEAIRSGRTGEINFASWRFGGEGRSNHPHANLIETQCHGFDMLEFLCGPIESIMAEMTDKTGGGYRTLVLALRFTNGAVGSLIGSYDTSYAYPDTHRVEINGSQGRILIEDTVHRYTYHRTGDELGEVWQAGYFNDYEREFHRTFDTHFDAVIKALKQNEAPPVHAVAGRRALLLAEAAITSFEEGKRVTVPSV</sequence>
<dbReference type="Gene3D" id="3.40.50.720">
    <property type="entry name" value="NAD(P)-binding Rossmann-like Domain"/>
    <property type="match status" value="1"/>
</dbReference>
<comment type="caution">
    <text evidence="4">The sequence shown here is derived from an EMBL/GenBank/DDBJ whole genome shotgun (WGS) entry which is preliminary data.</text>
</comment>
<evidence type="ECO:0008006" key="6">
    <source>
        <dbReference type="Google" id="ProtNLM"/>
    </source>
</evidence>
<keyword evidence="5" id="KW-1185">Reference proteome</keyword>
<protein>
    <recommendedName>
        <fullName evidence="6">Oxidoreductase</fullName>
    </recommendedName>
</protein>
<dbReference type="RefSeq" id="WP_338250385.1">
    <property type="nucleotide sequence ID" value="NZ_BSRI01000001.1"/>
</dbReference>
<dbReference type="SUPFAM" id="SSF51735">
    <property type="entry name" value="NAD(P)-binding Rossmann-fold domains"/>
    <property type="match status" value="1"/>
</dbReference>
<accession>A0ABQ6FNC4</accession>
<evidence type="ECO:0000256" key="1">
    <source>
        <dbReference type="ARBA" id="ARBA00010928"/>
    </source>
</evidence>
<proteinExistence type="inferred from homology"/>
<dbReference type="SUPFAM" id="SSF55347">
    <property type="entry name" value="Glyceraldehyde-3-phosphate dehydrogenase-like, C-terminal domain"/>
    <property type="match status" value="1"/>
</dbReference>
<dbReference type="Pfam" id="PF02894">
    <property type="entry name" value="GFO_IDH_MocA_C"/>
    <property type="match status" value="1"/>
</dbReference>
<evidence type="ECO:0000313" key="5">
    <source>
        <dbReference type="Proteomes" id="UP001344906"/>
    </source>
</evidence>
<dbReference type="Pfam" id="PF01408">
    <property type="entry name" value="GFO_IDH_MocA"/>
    <property type="match status" value="1"/>
</dbReference>
<evidence type="ECO:0000259" key="2">
    <source>
        <dbReference type="Pfam" id="PF01408"/>
    </source>
</evidence>
<dbReference type="InterPro" id="IPR051450">
    <property type="entry name" value="Gfo/Idh/MocA_Oxidoreductases"/>
</dbReference>
<dbReference type="PANTHER" id="PTHR43377">
    <property type="entry name" value="BILIVERDIN REDUCTASE A"/>
    <property type="match status" value="1"/>
</dbReference>
<dbReference type="Proteomes" id="UP001344906">
    <property type="component" value="Unassembled WGS sequence"/>
</dbReference>
<dbReference type="EMBL" id="BSRI01000001">
    <property type="protein sequence ID" value="GLV55756.1"/>
    <property type="molecule type" value="Genomic_DNA"/>
</dbReference>
<dbReference type="InterPro" id="IPR000683">
    <property type="entry name" value="Gfo/Idh/MocA-like_OxRdtase_N"/>
</dbReference>